<keyword evidence="6" id="KW-0472">Membrane</keyword>
<sequence>MLKSIRARLLASFIFLIALISALSGYSIYNLDISSKGFDSYQSMTQDSLLAGHFQSNIQMAQLSVQDYLNNPGEKEAQAFNAFYQNVLGDIKTARQKMKHPQRAEMVAQADLKLQDYHKEFEAVQRLIAESDSLISQEIGAKEPKINRLLSDIKVSAQRSGNQELFVEVSDSLNSMLTGQLYTNKFISSNSRATMNRALRDFRSFNRKLAKLRSLIIDTANQQRLAEAETLVKQYTQAVSQLYKVTNSLNGHVITMNSLGPQIVELGDAIKDSIQADQATVGPEVKQSNEQLITTLIVVSLLVVLLALTIALTIPRSIIKGLKSIQHSLAQISDSGDFSLRADSTREDEIGEMGAAVNHLLENLQSAIQSANEVVGAIAQGEFDKRMQIDANGDLQTLKEGVNNSAQSVAFMMSELAKVMSALEQGDFDVKMDSAVAQGFRDQVEGALSSIDKIINNILSVMESMQKGEFDTRVEIEAKGALLELKQGINHSMSSLDLAVDDLLTVIEAQSQGNLAERLTNNYQGKLAALQQAIENTAAKLSQVVGNASGASDIVSNAANEVALGANDLSAAMQRQAAAIEETSATMHEMNSQVQSTSQNAKEVALLTEKMQEDANSGVGVMQQTIDAMSQIEESSNKISDIVSLIDSIAFQTNLLALNAAVEAARAGEHGRGFAVVAGEVRALAQKSADAAKDIKTLIDETVDRVEHGSGLASDSGARLQQITDSVNLVTQMVAQIAQASLEQSEGIGQVFNSISEIDSVTQQNSALVEQTSAAAASLTDQAVALNGEMRFFSIENKPAELPQNIVVEQDKETSIALEDLSEEPVSKELGFVPETEVDEQGFKIY</sequence>
<dbReference type="InterPro" id="IPR004089">
    <property type="entry name" value="MCPsignal_dom"/>
</dbReference>
<comment type="subcellular location">
    <subcellularLocation>
        <location evidence="1">Membrane</location>
    </subcellularLocation>
</comment>
<evidence type="ECO:0000313" key="11">
    <source>
        <dbReference type="Proteomes" id="UP000304864"/>
    </source>
</evidence>
<name>A0A4P9K6T3_9GAMM</name>
<keyword evidence="6" id="KW-0812">Transmembrane</keyword>
<dbReference type="GO" id="GO:0006935">
    <property type="term" value="P:chemotaxis"/>
    <property type="evidence" value="ECO:0007669"/>
    <property type="project" value="UniProtKB-KW"/>
</dbReference>
<feature type="domain" description="HAMP" evidence="8">
    <location>
        <begin position="449"/>
        <end position="501"/>
    </location>
</feature>
<dbReference type="CDD" id="cd11386">
    <property type="entry name" value="MCP_signal"/>
    <property type="match status" value="1"/>
</dbReference>
<dbReference type="PRINTS" id="PR00260">
    <property type="entry name" value="CHEMTRNSDUCR"/>
</dbReference>
<dbReference type="SUPFAM" id="SSF58104">
    <property type="entry name" value="Methyl-accepting chemotaxis protein (MCP) signaling domain"/>
    <property type="match status" value="2"/>
</dbReference>
<feature type="domain" description="HBM" evidence="9">
    <location>
        <begin position="43"/>
        <end position="282"/>
    </location>
</feature>
<reference evidence="10 11" key="1">
    <citation type="submission" date="2019-05" db="EMBL/GenBank/DDBJ databases">
        <title>Thiomicrorhabdus sediminis sp. nov, a novel sulfur-oxidizing bacterium isolated from coastal sediment.</title>
        <authorList>
            <person name="Liu X."/>
        </authorList>
    </citation>
    <scope>NUCLEOTIDE SEQUENCE [LARGE SCALE GENOMIC DNA]</scope>
    <source>
        <strain evidence="10 11">G1</strain>
    </source>
</reference>
<dbReference type="InterPro" id="IPR032255">
    <property type="entry name" value="HBM"/>
</dbReference>
<dbReference type="CDD" id="cd06225">
    <property type="entry name" value="HAMP"/>
    <property type="match status" value="1"/>
</dbReference>
<accession>A0A4P9K6T3</accession>
<dbReference type="InterPro" id="IPR004090">
    <property type="entry name" value="Chemotax_Me-accpt_rcpt"/>
</dbReference>
<feature type="domain" description="Methyl-accepting transducer" evidence="7">
    <location>
        <begin position="551"/>
        <end position="780"/>
    </location>
</feature>
<protein>
    <submittedName>
        <fullName evidence="10">HAMP domain-containing protein</fullName>
    </submittedName>
</protein>
<gene>
    <name evidence="10" type="ORF">FE785_09260</name>
</gene>
<evidence type="ECO:0000256" key="5">
    <source>
        <dbReference type="PROSITE-ProRule" id="PRU00284"/>
    </source>
</evidence>
<evidence type="ECO:0000259" key="9">
    <source>
        <dbReference type="PROSITE" id="PS51753"/>
    </source>
</evidence>
<dbReference type="OrthoDB" id="6433966at2"/>
<dbReference type="Pfam" id="PF00015">
    <property type="entry name" value="MCPsignal"/>
    <property type="match status" value="1"/>
</dbReference>
<proteinExistence type="inferred from homology"/>
<dbReference type="RefSeq" id="WP_138565478.1">
    <property type="nucleotide sequence ID" value="NZ_CP040602.1"/>
</dbReference>
<dbReference type="SMART" id="SM00283">
    <property type="entry name" value="MA"/>
    <property type="match status" value="1"/>
</dbReference>
<evidence type="ECO:0000259" key="7">
    <source>
        <dbReference type="PROSITE" id="PS50111"/>
    </source>
</evidence>
<keyword evidence="6" id="KW-1133">Transmembrane helix</keyword>
<evidence type="ECO:0000259" key="8">
    <source>
        <dbReference type="PROSITE" id="PS50885"/>
    </source>
</evidence>
<feature type="transmembrane region" description="Helical" evidence="6">
    <location>
        <begin position="292"/>
        <end position="314"/>
    </location>
</feature>
<dbReference type="EMBL" id="CP040602">
    <property type="protein sequence ID" value="QCU90804.1"/>
    <property type="molecule type" value="Genomic_DNA"/>
</dbReference>
<evidence type="ECO:0000256" key="1">
    <source>
        <dbReference type="ARBA" id="ARBA00004370"/>
    </source>
</evidence>
<evidence type="ECO:0000313" key="10">
    <source>
        <dbReference type="EMBL" id="QCU90804.1"/>
    </source>
</evidence>
<evidence type="ECO:0000256" key="2">
    <source>
        <dbReference type="ARBA" id="ARBA00022500"/>
    </source>
</evidence>
<keyword evidence="11" id="KW-1185">Reference proteome</keyword>
<dbReference type="PROSITE" id="PS50885">
    <property type="entry name" value="HAMP"/>
    <property type="match status" value="2"/>
</dbReference>
<dbReference type="GO" id="GO:0004888">
    <property type="term" value="F:transmembrane signaling receptor activity"/>
    <property type="evidence" value="ECO:0007669"/>
    <property type="project" value="InterPro"/>
</dbReference>
<dbReference type="Gene3D" id="1.10.287.950">
    <property type="entry name" value="Methyl-accepting chemotaxis protein"/>
    <property type="match status" value="1"/>
</dbReference>
<dbReference type="PANTHER" id="PTHR43531">
    <property type="entry name" value="PROTEIN ICFG"/>
    <property type="match status" value="1"/>
</dbReference>
<dbReference type="AlphaFoldDB" id="A0A4P9K6T3"/>
<dbReference type="Pfam" id="PF00672">
    <property type="entry name" value="HAMP"/>
    <property type="match status" value="1"/>
</dbReference>
<keyword evidence="3 5" id="KW-0807">Transducer</keyword>
<keyword evidence="2" id="KW-0145">Chemotaxis</keyword>
<dbReference type="Proteomes" id="UP000304864">
    <property type="component" value="Chromosome"/>
</dbReference>
<dbReference type="PROSITE" id="PS51753">
    <property type="entry name" value="HBM"/>
    <property type="match status" value="1"/>
</dbReference>
<organism evidence="10 11">
    <name type="scientific">Thiomicrorhabdus sediminis</name>
    <dbReference type="NCBI Taxonomy" id="2580412"/>
    <lineage>
        <taxon>Bacteria</taxon>
        <taxon>Pseudomonadati</taxon>
        <taxon>Pseudomonadota</taxon>
        <taxon>Gammaproteobacteria</taxon>
        <taxon>Thiotrichales</taxon>
        <taxon>Piscirickettsiaceae</taxon>
        <taxon>Thiomicrorhabdus</taxon>
    </lineage>
</organism>
<dbReference type="SMART" id="SM01358">
    <property type="entry name" value="HBM"/>
    <property type="match status" value="1"/>
</dbReference>
<dbReference type="Gene3D" id="1.20.1440.210">
    <property type="match status" value="1"/>
</dbReference>
<feature type="domain" description="HAMP" evidence="8">
    <location>
        <begin position="316"/>
        <end position="369"/>
    </location>
</feature>
<dbReference type="GO" id="GO:0007165">
    <property type="term" value="P:signal transduction"/>
    <property type="evidence" value="ECO:0007669"/>
    <property type="project" value="UniProtKB-KW"/>
</dbReference>
<evidence type="ECO:0000256" key="3">
    <source>
        <dbReference type="ARBA" id="ARBA00023224"/>
    </source>
</evidence>
<dbReference type="Gene3D" id="1.20.120.1530">
    <property type="match status" value="2"/>
</dbReference>
<dbReference type="SMART" id="SM00304">
    <property type="entry name" value="HAMP"/>
    <property type="match status" value="2"/>
</dbReference>
<comment type="similarity">
    <text evidence="4">Belongs to the methyl-accepting chemotaxis (MCP) protein family.</text>
</comment>
<dbReference type="InterPro" id="IPR051310">
    <property type="entry name" value="MCP_chemotaxis"/>
</dbReference>
<dbReference type="SUPFAM" id="SSF158472">
    <property type="entry name" value="HAMP domain-like"/>
    <property type="match status" value="1"/>
</dbReference>
<dbReference type="PROSITE" id="PS50111">
    <property type="entry name" value="CHEMOTAXIS_TRANSDUC_2"/>
    <property type="match status" value="1"/>
</dbReference>
<evidence type="ECO:0000256" key="4">
    <source>
        <dbReference type="ARBA" id="ARBA00029447"/>
    </source>
</evidence>
<dbReference type="FunFam" id="1.10.287.950:FF:000001">
    <property type="entry name" value="Methyl-accepting chemotaxis sensory transducer"/>
    <property type="match status" value="1"/>
</dbReference>
<evidence type="ECO:0000256" key="6">
    <source>
        <dbReference type="SAM" id="Phobius"/>
    </source>
</evidence>
<dbReference type="KEGG" id="thig:FE785_09260"/>
<dbReference type="GO" id="GO:0005886">
    <property type="term" value="C:plasma membrane"/>
    <property type="evidence" value="ECO:0007669"/>
    <property type="project" value="TreeGrafter"/>
</dbReference>
<dbReference type="InterPro" id="IPR003660">
    <property type="entry name" value="HAMP_dom"/>
</dbReference>
<dbReference type="PANTHER" id="PTHR43531:SF11">
    <property type="entry name" value="METHYL-ACCEPTING CHEMOTAXIS PROTEIN 3"/>
    <property type="match status" value="1"/>
</dbReference>